<evidence type="ECO:0000256" key="3">
    <source>
        <dbReference type="ARBA" id="ARBA00023054"/>
    </source>
</evidence>
<keyword evidence="10" id="KW-1185">Reference proteome</keyword>
<reference evidence="9 11" key="1">
    <citation type="submission" date="2020-01" db="EMBL/GenBank/DDBJ databases">
        <authorList>
            <consortium name="DOE Joint Genome Institute"/>
            <person name="Haridas S."/>
            <person name="Albert R."/>
            <person name="Binder M."/>
            <person name="Bloem J."/>
            <person name="Labutti K."/>
            <person name="Salamov A."/>
            <person name="Andreopoulos B."/>
            <person name="Baker S.E."/>
            <person name="Barry K."/>
            <person name="Bills G."/>
            <person name="Bluhm B.H."/>
            <person name="Cannon C."/>
            <person name="Castanera R."/>
            <person name="Culley D.E."/>
            <person name="Daum C."/>
            <person name="Ezra D."/>
            <person name="Gonzalez J.B."/>
            <person name="Henrissat B."/>
            <person name="Kuo A."/>
            <person name="Liang C."/>
            <person name="Lipzen A."/>
            <person name="Lutzoni F."/>
            <person name="Magnuson J."/>
            <person name="Mondo S."/>
            <person name="Nolan M."/>
            <person name="Ohm R."/>
            <person name="Pangilinan J."/>
            <person name="Park H.-J."/>
            <person name="Ramirez L."/>
            <person name="Alfaro M."/>
            <person name="Sun H."/>
            <person name="Tritt A."/>
            <person name="Yoshinaga Y."/>
            <person name="Zwiers L.-H."/>
            <person name="Turgeon B.G."/>
            <person name="Goodwin S.B."/>
            <person name="Spatafora J.W."/>
            <person name="Crous P.W."/>
            <person name="Grigoriev I.V."/>
        </authorList>
    </citation>
    <scope>NUCLEOTIDE SEQUENCE</scope>
    <source>
        <strain evidence="9 11">CBS 781.70</strain>
    </source>
</reference>
<comment type="similarity">
    <text evidence="2">Belongs to the ESF1 family.</text>
</comment>
<feature type="compositionally biased region" description="Basic and acidic residues" evidence="6">
    <location>
        <begin position="518"/>
        <end position="531"/>
    </location>
</feature>
<proteinExistence type="inferred from homology"/>
<feature type="compositionally biased region" description="Basic and acidic residues" evidence="6">
    <location>
        <begin position="702"/>
        <end position="722"/>
    </location>
</feature>
<evidence type="ECO:0008006" key="12">
    <source>
        <dbReference type="Google" id="ProtNLM"/>
    </source>
</evidence>
<dbReference type="GO" id="GO:0006364">
    <property type="term" value="P:rRNA processing"/>
    <property type="evidence" value="ECO:0007669"/>
    <property type="project" value="InterPro"/>
</dbReference>
<feature type="compositionally biased region" description="Acidic residues" evidence="6">
    <location>
        <begin position="93"/>
        <end position="112"/>
    </location>
</feature>
<dbReference type="GeneID" id="54422330"/>
<evidence type="ECO:0000313" key="11">
    <source>
        <dbReference type="RefSeq" id="XP_033535756.1"/>
    </source>
</evidence>
<feature type="compositionally biased region" description="Polar residues" evidence="6">
    <location>
        <begin position="16"/>
        <end position="31"/>
    </location>
</feature>
<organism evidence="9">
    <name type="scientific">Eremomyces bilateralis CBS 781.70</name>
    <dbReference type="NCBI Taxonomy" id="1392243"/>
    <lineage>
        <taxon>Eukaryota</taxon>
        <taxon>Fungi</taxon>
        <taxon>Dikarya</taxon>
        <taxon>Ascomycota</taxon>
        <taxon>Pezizomycotina</taxon>
        <taxon>Dothideomycetes</taxon>
        <taxon>Dothideomycetes incertae sedis</taxon>
        <taxon>Eremomycetales</taxon>
        <taxon>Eremomycetaceae</taxon>
        <taxon>Eremomyces</taxon>
    </lineage>
</organism>
<evidence type="ECO:0000313" key="9">
    <source>
        <dbReference type="EMBL" id="KAF1814125.1"/>
    </source>
</evidence>
<dbReference type="RefSeq" id="XP_033535756.1">
    <property type="nucleotide sequence ID" value="XM_033681760.1"/>
</dbReference>
<feature type="coiled-coil region" evidence="5">
    <location>
        <begin position="549"/>
        <end position="591"/>
    </location>
</feature>
<feature type="region of interest" description="Disordered" evidence="6">
    <location>
        <begin position="659"/>
        <end position="722"/>
    </location>
</feature>
<dbReference type="PANTHER" id="PTHR12202">
    <property type="entry name" value="ESF1 HOMOLOG"/>
    <property type="match status" value="1"/>
</dbReference>
<feature type="compositionally biased region" description="Acidic residues" evidence="6">
    <location>
        <begin position="133"/>
        <end position="154"/>
    </location>
</feature>
<feature type="region of interest" description="Disordered" evidence="6">
    <location>
        <begin position="500"/>
        <end position="545"/>
    </location>
</feature>
<feature type="domain" description="ESF1 RRM" evidence="8">
    <location>
        <begin position="164"/>
        <end position="337"/>
    </location>
</feature>
<feature type="compositionally biased region" description="Basic and acidic residues" evidence="6">
    <location>
        <begin position="449"/>
        <end position="459"/>
    </location>
</feature>
<accession>A0A6G1G7Q2</accession>
<evidence type="ECO:0000256" key="6">
    <source>
        <dbReference type="SAM" id="MobiDB-lite"/>
    </source>
</evidence>
<feature type="compositionally biased region" description="Acidic residues" evidence="6">
    <location>
        <begin position="532"/>
        <end position="544"/>
    </location>
</feature>
<dbReference type="InterPro" id="IPR056750">
    <property type="entry name" value="RRM_ESF1"/>
</dbReference>
<evidence type="ECO:0000259" key="7">
    <source>
        <dbReference type="Pfam" id="PF08159"/>
    </source>
</evidence>
<evidence type="ECO:0000256" key="1">
    <source>
        <dbReference type="ARBA" id="ARBA00004604"/>
    </source>
</evidence>
<evidence type="ECO:0000256" key="5">
    <source>
        <dbReference type="SAM" id="Coils"/>
    </source>
</evidence>
<protein>
    <recommendedName>
        <fullName evidence="12">NUC153 domain-containing protein</fullName>
    </recommendedName>
</protein>
<sequence>MAKHGVEKRKKRDQSPPKSSTNDPRFTSLSTDPRFRLPSQKNTKVRLDDRFSRLLKDEDFTKKASVDRYGRKIEGSRGKKELERLYQVASASETDESDQSGSDELDADDDVQAELKRVTGKYDPAREGGFSSSEDDEDDEDVEEESEAEEDAGPQEDIPTGEVTSRLAVVNLDWDNIKAADLMAVALSFAPTEGKILNVSIYPSQFGKKMMEREETEGPAKELFQGPGGKKSNAVASKSRPTKETRAENEDSSDDDEEAPADDTRARDFDPAKLRNYQLQRLRYYYAVITASTPAAAKFIYDAMDGREYLTSANFFDLRFVPDDTSFDDDEPEDECTSIPKGYRPREFVTQALRHSRVTLTWDNEDGGRKDVMRRAFERGGELDNDLLAYLGSGTSDEGGSESEEEPTETDLAALGRSDTAPRDKVSKNSKASALRAALGLSGDIPQASEKKPKGKKEATGGMQITFVPGFSGDSESGNKGVFENEPVESTVEKYIRKERERKARRKEKNRGVETGAEAEKEVEKVSRAEDNAVEEDLGFDDPFFENPAEAAKQAAKRAKKLAREIKDAQQQEERIAKEKEKKELELLMAEEGGVAGGAGKVQHFDMNEIMKREKASRKKGKAKKKSEAKFAGVEEDTFKVDAKDPRFGALFESHEYAIDPTNPRYKGTKGMRELLDEGRQKRAAETFDDGQPSKRQKKKVSREDGEDLRRLVEKVSKRATK</sequence>
<comment type="subcellular location">
    <subcellularLocation>
        <location evidence="1">Nucleus</location>
        <location evidence="1">Nucleolus</location>
    </subcellularLocation>
</comment>
<feature type="region of interest" description="Disordered" evidence="6">
    <location>
        <begin position="1"/>
        <end position="43"/>
    </location>
</feature>
<dbReference type="GO" id="GO:0005730">
    <property type="term" value="C:nucleolus"/>
    <property type="evidence" value="ECO:0007669"/>
    <property type="project" value="UniProtKB-SubCell"/>
</dbReference>
<evidence type="ECO:0000313" key="10">
    <source>
        <dbReference type="Proteomes" id="UP000504638"/>
    </source>
</evidence>
<dbReference type="AlphaFoldDB" id="A0A6G1G7Q2"/>
<dbReference type="InterPro" id="IPR039754">
    <property type="entry name" value="Esf1"/>
</dbReference>
<dbReference type="EMBL" id="ML975153">
    <property type="protein sequence ID" value="KAF1814125.1"/>
    <property type="molecule type" value="Genomic_DNA"/>
</dbReference>
<evidence type="ECO:0000256" key="4">
    <source>
        <dbReference type="ARBA" id="ARBA00023242"/>
    </source>
</evidence>
<feature type="compositionally biased region" description="Low complexity" evidence="6">
    <location>
        <begin position="432"/>
        <end position="443"/>
    </location>
</feature>
<dbReference type="InterPro" id="IPR012580">
    <property type="entry name" value="NUC153"/>
</dbReference>
<dbReference type="GO" id="GO:0003723">
    <property type="term" value="F:RNA binding"/>
    <property type="evidence" value="ECO:0007669"/>
    <property type="project" value="TreeGrafter"/>
</dbReference>
<keyword evidence="3 5" id="KW-0175">Coiled coil</keyword>
<dbReference type="Proteomes" id="UP000504638">
    <property type="component" value="Unplaced"/>
</dbReference>
<feature type="compositionally biased region" description="Basic and acidic residues" evidence="6">
    <location>
        <begin position="210"/>
        <end position="220"/>
    </location>
</feature>
<feature type="compositionally biased region" description="Acidic residues" evidence="6">
    <location>
        <begin position="399"/>
        <end position="409"/>
    </location>
</feature>
<feature type="region of interest" description="Disordered" evidence="6">
    <location>
        <begin position="388"/>
        <end position="486"/>
    </location>
</feature>
<gene>
    <name evidence="9 11" type="ORF">P152DRAFT_480356</name>
</gene>
<dbReference type="PANTHER" id="PTHR12202:SF0">
    <property type="entry name" value="ESF1 HOMOLOG"/>
    <property type="match status" value="1"/>
</dbReference>
<reference evidence="11" key="3">
    <citation type="submission" date="2025-04" db="UniProtKB">
        <authorList>
            <consortium name="RefSeq"/>
        </authorList>
    </citation>
    <scope>IDENTIFICATION</scope>
    <source>
        <strain evidence="11">CBS 781.70</strain>
    </source>
</reference>
<evidence type="ECO:0000259" key="8">
    <source>
        <dbReference type="Pfam" id="PF25121"/>
    </source>
</evidence>
<keyword evidence="4" id="KW-0539">Nucleus</keyword>
<evidence type="ECO:0000256" key="2">
    <source>
        <dbReference type="ARBA" id="ARBA00009087"/>
    </source>
</evidence>
<dbReference type="OrthoDB" id="431825at2759"/>
<feature type="domain" description="NUC153" evidence="7">
    <location>
        <begin position="645"/>
        <end position="672"/>
    </location>
</feature>
<reference evidence="11" key="2">
    <citation type="submission" date="2020-04" db="EMBL/GenBank/DDBJ databases">
        <authorList>
            <consortium name="NCBI Genome Project"/>
        </authorList>
    </citation>
    <scope>NUCLEOTIDE SEQUENCE</scope>
    <source>
        <strain evidence="11">CBS 781.70</strain>
    </source>
</reference>
<name>A0A6G1G7Q2_9PEZI</name>
<feature type="compositionally biased region" description="Acidic residues" evidence="6">
    <location>
        <begin position="250"/>
        <end position="261"/>
    </location>
</feature>
<feature type="compositionally biased region" description="Basic and acidic residues" evidence="6">
    <location>
        <begin position="64"/>
        <end position="84"/>
    </location>
</feature>
<feature type="region of interest" description="Disordered" evidence="6">
    <location>
        <begin position="210"/>
        <end position="269"/>
    </location>
</feature>
<dbReference type="Pfam" id="PF08159">
    <property type="entry name" value="NUC153"/>
    <property type="match status" value="1"/>
</dbReference>
<feature type="compositionally biased region" description="Basic and acidic residues" evidence="6">
    <location>
        <begin position="671"/>
        <end position="686"/>
    </location>
</feature>
<dbReference type="Pfam" id="PF25121">
    <property type="entry name" value="RRM_ESF1"/>
    <property type="match status" value="1"/>
</dbReference>
<feature type="compositionally biased region" description="Basic residues" evidence="6">
    <location>
        <begin position="1"/>
        <end position="12"/>
    </location>
</feature>
<feature type="region of interest" description="Disordered" evidence="6">
    <location>
        <begin position="64"/>
        <end position="164"/>
    </location>
</feature>